<dbReference type="EMBL" id="GBXM01080198">
    <property type="protein sequence ID" value="JAH28379.1"/>
    <property type="molecule type" value="Transcribed_RNA"/>
</dbReference>
<protein>
    <submittedName>
        <fullName evidence="1">Uncharacterized protein</fullName>
    </submittedName>
</protein>
<reference evidence="1" key="1">
    <citation type="submission" date="2014-11" db="EMBL/GenBank/DDBJ databases">
        <authorList>
            <person name="Amaro Gonzalez C."/>
        </authorList>
    </citation>
    <scope>NUCLEOTIDE SEQUENCE</scope>
</reference>
<accession>A0A0E9RH20</accession>
<proteinExistence type="predicted"/>
<reference evidence="1" key="2">
    <citation type="journal article" date="2015" name="Fish Shellfish Immunol.">
        <title>Early steps in the European eel (Anguilla anguilla)-Vibrio vulnificus interaction in the gills: Role of the RtxA13 toxin.</title>
        <authorList>
            <person name="Callol A."/>
            <person name="Pajuelo D."/>
            <person name="Ebbesson L."/>
            <person name="Teles M."/>
            <person name="MacKenzie S."/>
            <person name="Amaro C."/>
        </authorList>
    </citation>
    <scope>NUCLEOTIDE SEQUENCE</scope>
</reference>
<name>A0A0E9RH20_ANGAN</name>
<dbReference type="AlphaFoldDB" id="A0A0E9RH20"/>
<evidence type="ECO:0000313" key="1">
    <source>
        <dbReference type="EMBL" id="JAH28379.1"/>
    </source>
</evidence>
<organism evidence="1">
    <name type="scientific">Anguilla anguilla</name>
    <name type="common">European freshwater eel</name>
    <name type="synonym">Muraena anguilla</name>
    <dbReference type="NCBI Taxonomy" id="7936"/>
    <lineage>
        <taxon>Eukaryota</taxon>
        <taxon>Metazoa</taxon>
        <taxon>Chordata</taxon>
        <taxon>Craniata</taxon>
        <taxon>Vertebrata</taxon>
        <taxon>Euteleostomi</taxon>
        <taxon>Actinopterygii</taxon>
        <taxon>Neopterygii</taxon>
        <taxon>Teleostei</taxon>
        <taxon>Anguilliformes</taxon>
        <taxon>Anguillidae</taxon>
        <taxon>Anguilla</taxon>
    </lineage>
</organism>
<sequence length="19" mass="2479">MSIYRIYRYVFTRINIQQN</sequence>